<reference evidence="1 2" key="1">
    <citation type="submission" date="2018-06" db="EMBL/GenBank/DDBJ databases">
        <title>Freshwater and sediment microbial communities from various areas in North America, analyzing microbe dynamics in response to fracking.</title>
        <authorList>
            <person name="Lamendella R."/>
        </authorList>
    </citation>
    <scope>NUCLEOTIDE SEQUENCE [LARGE SCALE GENOMIC DNA]</scope>
    <source>
        <strain evidence="1 2">NG-13</strain>
    </source>
</reference>
<evidence type="ECO:0000313" key="2">
    <source>
        <dbReference type="Proteomes" id="UP000248827"/>
    </source>
</evidence>
<accession>A0ABX9BD37</accession>
<organism evidence="1 2">
    <name type="scientific">Paenibacillus pabuli</name>
    <dbReference type="NCBI Taxonomy" id="1472"/>
    <lineage>
        <taxon>Bacteria</taxon>
        <taxon>Bacillati</taxon>
        <taxon>Bacillota</taxon>
        <taxon>Bacilli</taxon>
        <taxon>Bacillales</taxon>
        <taxon>Paenibacillaceae</taxon>
        <taxon>Paenibacillus</taxon>
    </lineage>
</organism>
<comment type="caution">
    <text evidence="1">The sequence shown here is derived from an EMBL/GenBank/DDBJ whole genome shotgun (WGS) entry which is preliminary data.</text>
</comment>
<protein>
    <submittedName>
        <fullName evidence="1">Uncharacterized protein</fullName>
    </submittedName>
</protein>
<sequence length="252" mass="29285">MEQYKFKSEHSQMIVDAIVEGYRDYIEHRKDRKKNMKISSAFAWTKGNFIESKIADFCVEQGFTHKKSKAGLTWDYLQFTHEDSKVLFLIKNAAYFNEYSFSRAKLPTGGDNKGALRTYLHDLSKINKDLEFSLTQPSSTGQDKFERVEQLCLPIPESQVSRVKEELEHFASTYNEFHILTYAIDEAFQISRIQHYLPNPHDNIAYFIEDLSDRISGAELNDSDREVLAPDMEDIVDPAAYDIQILEEEQWG</sequence>
<dbReference type="EMBL" id="QLLI01000018">
    <property type="protein sequence ID" value="RAI86839.1"/>
    <property type="molecule type" value="Genomic_DNA"/>
</dbReference>
<evidence type="ECO:0000313" key="1">
    <source>
        <dbReference type="EMBL" id="RAI86839.1"/>
    </source>
</evidence>
<name>A0ABX9BD37_9BACL</name>
<keyword evidence="2" id="KW-1185">Reference proteome</keyword>
<proteinExistence type="predicted"/>
<dbReference type="Proteomes" id="UP000248827">
    <property type="component" value="Unassembled WGS sequence"/>
</dbReference>
<gene>
    <name evidence="1" type="ORF">DET54_11830</name>
</gene>
<dbReference type="RefSeq" id="WP_111621258.1">
    <property type="nucleotide sequence ID" value="NZ_QLLI01000018.1"/>
</dbReference>